<dbReference type="InterPro" id="IPR024079">
    <property type="entry name" value="MetalloPept_cat_dom_sf"/>
</dbReference>
<evidence type="ECO:0000256" key="2">
    <source>
        <dbReference type="ARBA" id="ARBA00007357"/>
    </source>
</evidence>
<accession>A0A6P8XC93</accession>
<dbReference type="PANTHER" id="PTHR11733:SF228">
    <property type="entry name" value="PROTEIN GONE EARLY"/>
    <property type="match status" value="1"/>
</dbReference>
<dbReference type="OrthoDB" id="7867452at2759"/>
<proteinExistence type="inferred from homology"/>
<organism evidence="3 4">
    <name type="scientific">Drosophila albomicans</name>
    <name type="common">Fruit fly</name>
    <dbReference type="NCBI Taxonomy" id="7291"/>
    <lineage>
        <taxon>Eukaryota</taxon>
        <taxon>Metazoa</taxon>
        <taxon>Ecdysozoa</taxon>
        <taxon>Arthropoda</taxon>
        <taxon>Hexapoda</taxon>
        <taxon>Insecta</taxon>
        <taxon>Pterygota</taxon>
        <taxon>Neoptera</taxon>
        <taxon>Endopterygota</taxon>
        <taxon>Diptera</taxon>
        <taxon>Brachycera</taxon>
        <taxon>Muscomorpha</taxon>
        <taxon>Ephydroidea</taxon>
        <taxon>Drosophilidae</taxon>
        <taxon>Drosophila</taxon>
    </lineage>
</organism>
<dbReference type="RefSeq" id="XP_051861466.1">
    <property type="nucleotide sequence ID" value="XM_052005506.1"/>
</dbReference>
<dbReference type="InterPro" id="IPR008753">
    <property type="entry name" value="Peptidase_M13_N"/>
</dbReference>
<dbReference type="GeneID" id="117571650"/>
<dbReference type="AlphaFoldDB" id="A0A6P8XC93"/>
<dbReference type="GO" id="GO:0004222">
    <property type="term" value="F:metalloendopeptidase activity"/>
    <property type="evidence" value="ECO:0007669"/>
    <property type="project" value="InterPro"/>
</dbReference>
<name>A0A6P8XC93_DROAB</name>
<dbReference type="InterPro" id="IPR000718">
    <property type="entry name" value="Peptidase_M13"/>
</dbReference>
<dbReference type="Proteomes" id="UP000515160">
    <property type="component" value="Chromosome X"/>
</dbReference>
<evidence type="ECO:0000313" key="3">
    <source>
        <dbReference type="Proteomes" id="UP000515160"/>
    </source>
</evidence>
<evidence type="ECO:0000256" key="1">
    <source>
        <dbReference type="ARBA" id="ARBA00004401"/>
    </source>
</evidence>
<keyword evidence="3" id="KW-1185">Reference proteome</keyword>
<dbReference type="SUPFAM" id="SSF55486">
    <property type="entry name" value="Metalloproteases ('zincins'), catalytic domain"/>
    <property type="match status" value="1"/>
</dbReference>
<dbReference type="PROSITE" id="PS51885">
    <property type="entry name" value="NEPRILYSIN"/>
    <property type="match status" value="1"/>
</dbReference>
<dbReference type="PANTHER" id="PTHR11733">
    <property type="entry name" value="ZINC METALLOPROTEASE FAMILY M13 NEPRILYSIN-RELATED"/>
    <property type="match status" value="1"/>
</dbReference>
<dbReference type="InterPro" id="IPR042089">
    <property type="entry name" value="Peptidase_M13_dom_2"/>
</dbReference>
<dbReference type="Gene3D" id="1.10.1380.10">
    <property type="entry name" value="Neutral endopeptidase , domain2"/>
    <property type="match status" value="1"/>
</dbReference>
<dbReference type="Pfam" id="PF05649">
    <property type="entry name" value="Peptidase_M13_N"/>
    <property type="match status" value="1"/>
</dbReference>
<dbReference type="Gene3D" id="3.40.390.10">
    <property type="entry name" value="Collagenase (Catalytic Domain)"/>
    <property type="match status" value="1"/>
</dbReference>
<comment type="similarity">
    <text evidence="2">Belongs to the peptidase M13 family.</text>
</comment>
<evidence type="ECO:0000313" key="4">
    <source>
        <dbReference type="RefSeq" id="XP_051861466.1"/>
    </source>
</evidence>
<dbReference type="GO" id="GO:0005886">
    <property type="term" value="C:plasma membrane"/>
    <property type="evidence" value="ECO:0007669"/>
    <property type="project" value="UniProtKB-SubCell"/>
</dbReference>
<protein>
    <submittedName>
        <fullName evidence="4">Protein gone early isoform X1</fullName>
    </submittedName>
</protein>
<dbReference type="GO" id="GO:0006508">
    <property type="term" value="P:proteolysis"/>
    <property type="evidence" value="ECO:0007669"/>
    <property type="project" value="InterPro"/>
</dbReference>
<gene>
    <name evidence="4" type="primary">LOC117571650</name>
</gene>
<comment type="subcellular location">
    <subcellularLocation>
        <location evidence="1">Cell membrane</location>
        <topology evidence="1">Single-pass type II membrane protein</topology>
    </subcellularLocation>
</comment>
<reference evidence="4" key="1">
    <citation type="submission" date="2025-08" db="UniProtKB">
        <authorList>
            <consortium name="RefSeq"/>
        </authorList>
    </citation>
    <scope>IDENTIFICATION</scope>
    <source>
        <strain evidence="4">15112-1751.03</strain>
        <tissue evidence="4">Whole Adult</tissue>
    </source>
</reference>
<dbReference type="CTD" id="32660"/>
<sequence length="886" mass="101085">MALNQGKYKPTICAIDEVDDRSYKLHTGQDDERIGHVNSKQQIEGSETAPLTTNQQKLHIDDAGLTPKELEAARKEALSEARAVGGVTPTANTPNSTHASANGLRALLLPGRRSFDALMSLSRKRRILYVATACLCAVLLVIIILLLAFWPEVPFYMRAPLCLERECVESSRQLLLWANTSKSPCKETYEWACGKFAREYAEGDYFVIKRGEWNYKTYNEYQELNELNRFISMLPNSAEGSFPVESTISSLYRNCRDIDALDKSQSDLLLRQAIKPVGDWQAVSASNRLQNWDYKNALKLLHAKYGIFPYYRVSVENSYTIPYDYIITLDEGELGLPDKYFYGPDADIDVVNGYKLLLRDFAINMGMVAREANLFADDIFHYEQRIVNHIESAKATGERQLNKLLRLAELKSIAPSLPILESLKAIFPNTHITEDTEVLVRNVEVFHELSTLISTSDKKPIHNFIVWSLVRQMLPHLSKEYRTLAENFDHGIYGRTASYPRWLFCSKVVRDWLPFAVDALQQKPPKQQFEAADNRVRNGIDPHALNKTLGNEKFLQLMFYSLRNQLQESLSQASWLEPTARQFLHKKLNEMRLQFGIPGEVLDQPQYISDYYNELLLSNLNFVEHLESIWTFRRARMEDKLKTLNMLDVIVSEMYTRDHPQPIAYSNKLNMLLISRVLVNNNYYDYRYPVAINFARIGTDILETLINNLSVFLLQFNAQGTDISDAVPEIEYAQPDVNCLAAGQPPHLAWELRQMSQEALKSFHVTLSAARTAARALSSFVSAIDAGNAIQGAGIDQVVTYDALGLTQRLRVPGLRSYNENELFTLAYMQQHCSTSIADKDYARIKPHVERQLAERYLFNATWQHIQFLPRSTDCAASEVSCSNLL</sequence>